<dbReference type="PANTHER" id="PTHR33657">
    <property type="entry name" value="DOMAIN PROTEIN, PUTATIVE (AFU_ORTHOLOGUE AFUA_5G00600)-RELATED"/>
    <property type="match status" value="1"/>
</dbReference>
<keyword evidence="3" id="KW-1185">Reference proteome</keyword>
<comment type="caution">
    <text evidence="2">The sequence shown here is derived from an EMBL/GenBank/DDBJ whole genome shotgun (WGS) entry which is preliminary data.</text>
</comment>
<evidence type="ECO:0000313" key="2">
    <source>
        <dbReference type="EMBL" id="KAK4208212.1"/>
    </source>
</evidence>
<gene>
    <name evidence="2" type="ORF">QBC37DRAFT_432277</name>
</gene>
<dbReference type="Proteomes" id="UP001301769">
    <property type="component" value="Unassembled WGS sequence"/>
</dbReference>
<protein>
    <submittedName>
        <fullName evidence="2">Necrosis inducing protein-domain-containing protein</fullName>
    </submittedName>
</protein>
<proteinExistence type="predicted"/>
<keyword evidence="1" id="KW-0732">Signal</keyword>
<dbReference type="Pfam" id="PF05630">
    <property type="entry name" value="NPP1"/>
    <property type="match status" value="1"/>
</dbReference>
<organism evidence="2 3">
    <name type="scientific">Rhypophila decipiens</name>
    <dbReference type="NCBI Taxonomy" id="261697"/>
    <lineage>
        <taxon>Eukaryota</taxon>
        <taxon>Fungi</taxon>
        <taxon>Dikarya</taxon>
        <taxon>Ascomycota</taxon>
        <taxon>Pezizomycotina</taxon>
        <taxon>Sordariomycetes</taxon>
        <taxon>Sordariomycetidae</taxon>
        <taxon>Sordariales</taxon>
        <taxon>Naviculisporaceae</taxon>
        <taxon>Rhypophila</taxon>
    </lineage>
</organism>
<evidence type="ECO:0000256" key="1">
    <source>
        <dbReference type="SAM" id="SignalP"/>
    </source>
</evidence>
<feature type="signal peptide" evidence="1">
    <location>
        <begin position="1"/>
        <end position="20"/>
    </location>
</feature>
<dbReference type="InterPro" id="IPR008701">
    <property type="entry name" value="NPP1"/>
</dbReference>
<name>A0AAN6Y2M3_9PEZI</name>
<reference evidence="2" key="1">
    <citation type="journal article" date="2023" name="Mol. Phylogenet. Evol.">
        <title>Genome-scale phylogeny and comparative genomics of the fungal order Sordariales.</title>
        <authorList>
            <person name="Hensen N."/>
            <person name="Bonometti L."/>
            <person name="Westerberg I."/>
            <person name="Brannstrom I.O."/>
            <person name="Guillou S."/>
            <person name="Cros-Aarteil S."/>
            <person name="Calhoun S."/>
            <person name="Haridas S."/>
            <person name="Kuo A."/>
            <person name="Mondo S."/>
            <person name="Pangilinan J."/>
            <person name="Riley R."/>
            <person name="LaButti K."/>
            <person name="Andreopoulos B."/>
            <person name="Lipzen A."/>
            <person name="Chen C."/>
            <person name="Yan M."/>
            <person name="Daum C."/>
            <person name="Ng V."/>
            <person name="Clum A."/>
            <person name="Steindorff A."/>
            <person name="Ohm R.A."/>
            <person name="Martin F."/>
            <person name="Silar P."/>
            <person name="Natvig D.O."/>
            <person name="Lalanne C."/>
            <person name="Gautier V."/>
            <person name="Ament-Velasquez S.L."/>
            <person name="Kruys A."/>
            <person name="Hutchinson M.I."/>
            <person name="Powell A.J."/>
            <person name="Barry K."/>
            <person name="Miller A.N."/>
            <person name="Grigoriev I.V."/>
            <person name="Debuchy R."/>
            <person name="Gladieux P."/>
            <person name="Hiltunen Thoren M."/>
            <person name="Johannesson H."/>
        </authorList>
    </citation>
    <scope>NUCLEOTIDE SEQUENCE</scope>
    <source>
        <strain evidence="2">PSN293</strain>
    </source>
</reference>
<feature type="chain" id="PRO_5042944258" evidence="1">
    <location>
        <begin position="21"/>
        <end position="282"/>
    </location>
</feature>
<sequence>MANRLLSSLLLLAASSPVFSSPVPFSDIPLSNHPRSFSISRRAANPPQALPQRAPPNDIRYQPSLDFDTDGCYNVPAIGADGRIVEGLEHNFVSASSNCRDLSDLDNNNVYSRARCNNGWCVYLYDYYFEKDVAIPNFFDAGHTHDWEHIAVWVKIDTGKAEYVAVSQHGGYEIKKASDVRWDGEHPKVVYHKDGASTHCFRFASAGDDKIENHKGVWFRGALVGFNGFPDSGLRERLFGWDFGKATIAIKDGQFAGNLGRAKPSEISGFDVNRDDGSPGFP</sequence>
<dbReference type="AlphaFoldDB" id="A0AAN6Y2M3"/>
<accession>A0AAN6Y2M3</accession>
<evidence type="ECO:0000313" key="3">
    <source>
        <dbReference type="Proteomes" id="UP001301769"/>
    </source>
</evidence>
<dbReference type="PANTHER" id="PTHR33657:SF6">
    <property type="entry name" value="SECRETED PROTEIN"/>
    <property type="match status" value="1"/>
</dbReference>
<dbReference type="EMBL" id="MU858253">
    <property type="protein sequence ID" value="KAK4208212.1"/>
    <property type="molecule type" value="Genomic_DNA"/>
</dbReference>
<reference evidence="2" key="2">
    <citation type="submission" date="2023-05" db="EMBL/GenBank/DDBJ databases">
        <authorList>
            <consortium name="Lawrence Berkeley National Laboratory"/>
            <person name="Steindorff A."/>
            <person name="Hensen N."/>
            <person name="Bonometti L."/>
            <person name="Westerberg I."/>
            <person name="Brannstrom I.O."/>
            <person name="Guillou S."/>
            <person name="Cros-Aarteil S."/>
            <person name="Calhoun S."/>
            <person name="Haridas S."/>
            <person name="Kuo A."/>
            <person name="Mondo S."/>
            <person name="Pangilinan J."/>
            <person name="Riley R."/>
            <person name="Labutti K."/>
            <person name="Andreopoulos B."/>
            <person name="Lipzen A."/>
            <person name="Chen C."/>
            <person name="Yanf M."/>
            <person name="Daum C."/>
            <person name="Ng V."/>
            <person name="Clum A."/>
            <person name="Ohm R."/>
            <person name="Martin F."/>
            <person name="Silar P."/>
            <person name="Natvig D."/>
            <person name="Lalanne C."/>
            <person name="Gautier V."/>
            <person name="Ament-Velasquez S.L."/>
            <person name="Kruys A."/>
            <person name="Hutchinson M.I."/>
            <person name="Powell A.J."/>
            <person name="Barry K."/>
            <person name="Miller A.N."/>
            <person name="Grigoriev I.V."/>
            <person name="Debuchy R."/>
            <person name="Gladieux P."/>
            <person name="Thoren M.H."/>
            <person name="Johannesson H."/>
        </authorList>
    </citation>
    <scope>NUCLEOTIDE SEQUENCE</scope>
    <source>
        <strain evidence="2">PSN293</strain>
    </source>
</reference>
<dbReference type="PIRSF" id="PIRSF029958">
    <property type="entry name" value="Necrosis-inducing_protein"/>
    <property type="match status" value="1"/>
</dbReference>